<reference evidence="5 6" key="1">
    <citation type="submission" date="2024-09" db="EMBL/GenBank/DDBJ databases">
        <authorList>
            <person name="Sun Q."/>
            <person name="Mori K."/>
        </authorList>
    </citation>
    <scope>NUCLEOTIDE SEQUENCE [LARGE SCALE GENOMIC DNA]</scope>
    <source>
        <strain evidence="5 6">CGMCC 1.9126</strain>
    </source>
</reference>
<name>A0ABV6KWE2_9BACI</name>
<keyword evidence="1" id="KW-0678">Repressor</keyword>
<evidence type="ECO:0000256" key="3">
    <source>
        <dbReference type="PROSITE-ProRule" id="PRU00335"/>
    </source>
</evidence>
<dbReference type="Gene3D" id="1.10.357.10">
    <property type="entry name" value="Tetracycline Repressor, domain 2"/>
    <property type="match status" value="1"/>
</dbReference>
<dbReference type="PANTHER" id="PTHR43479">
    <property type="entry name" value="ACREF/ENVCD OPERON REPRESSOR-RELATED"/>
    <property type="match status" value="1"/>
</dbReference>
<dbReference type="EMBL" id="JBHLUU010000123">
    <property type="protein sequence ID" value="MFC0477584.1"/>
    <property type="molecule type" value="Genomic_DNA"/>
</dbReference>
<keyword evidence="6" id="KW-1185">Reference proteome</keyword>
<dbReference type="Proteomes" id="UP001589738">
    <property type="component" value="Unassembled WGS sequence"/>
</dbReference>
<gene>
    <name evidence="5" type="ORF">ACFFHF_20540</name>
</gene>
<evidence type="ECO:0000259" key="4">
    <source>
        <dbReference type="PROSITE" id="PS50977"/>
    </source>
</evidence>
<dbReference type="Pfam" id="PF00440">
    <property type="entry name" value="TetR_N"/>
    <property type="match status" value="1"/>
</dbReference>
<evidence type="ECO:0000256" key="1">
    <source>
        <dbReference type="ARBA" id="ARBA00022491"/>
    </source>
</evidence>
<evidence type="ECO:0000313" key="6">
    <source>
        <dbReference type="Proteomes" id="UP001589738"/>
    </source>
</evidence>
<proteinExistence type="predicted"/>
<sequence>MKDRKQHVIDTAHQLFVEKGFQATSIQDILDYSSISKGTFYNYFSSKNELLMAIFRVIQKKFEHERNELLIGKDPSDIEVFIKQMELQVKTNRASKLIPLYEEVLFLNDSELKKFISDFQLRMLRWVYERFDEIFGESKKPYLLDAAIMFTAIFHHNLKYERMANSLKSNPERVVRYSVNRLVALMKNVGETGEQLLSPELLDDWSPTCHKKDKSYQEKLTLEIMSLKKESMNMPDSVKYIELLDFILEELLQPNNQRQFVVESALTTLEGHLGKAKLQQLRSYIK</sequence>
<evidence type="ECO:0000313" key="5">
    <source>
        <dbReference type="EMBL" id="MFC0477584.1"/>
    </source>
</evidence>
<dbReference type="InterPro" id="IPR050624">
    <property type="entry name" value="HTH-type_Tx_Regulator"/>
</dbReference>
<evidence type="ECO:0000256" key="2">
    <source>
        <dbReference type="ARBA" id="ARBA00023125"/>
    </source>
</evidence>
<feature type="domain" description="HTH tetR-type" evidence="4">
    <location>
        <begin position="2"/>
        <end position="62"/>
    </location>
</feature>
<organism evidence="5 6">
    <name type="scientific">Robertmurraya beringensis</name>
    <dbReference type="NCBI Taxonomy" id="641660"/>
    <lineage>
        <taxon>Bacteria</taxon>
        <taxon>Bacillati</taxon>
        <taxon>Bacillota</taxon>
        <taxon>Bacilli</taxon>
        <taxon>Bacillales</taxon>
        <taxon>Bacillaceae</taxon>
        <taxon>Robertmurraya</taxon>
    </lineage>
</organism>
<dbReference type="RefSeq" id="WP_377058928.1">
    <property type="nucleotide sequence ID" value="NZ_JBHLUU010000123.1"/>
</dbReference>
<dbReference type="PROSITE" id="PS50977">
    <property type="entry name" value="HTH_TETR_2"/>
    <property type="match status" value="1"/>
</dbReference>
<dbReference type="PRINTS" id="PR00455">
    <property type="entry name" value="HTHTETR"/>
</dbReference>
<dbReference type="SUPFAM" id="SSF46689">
    <property type="entry name" value="Homeodomain-like"/>
    <property type="match status" value="1"/>
</dbReference>
<dbReference type="InterPro" id="IPR009057">
    <property type="entry name" value="Homeodomain-like_sf"/>
</dbReference>
<dbReference type="InterPro" id="IPR023772">
    <property type="entry name" value="DNA-bd_HTH_TetR-type_CS"/>
</dbReference>
<dbReference type="PROSITE" id="PS01081">
    <property type="entry name" value="HTH_TETR_1"/>
    <property type="match status" value="1"/>
</dbReference>
<dbReference type="PANTHER" id="PTHR43479:SF22">
    <property type="entry name" value="TRANSCRIPTIONAL REGULATOR, TETR FAMILY"/>
    <property type="match status" value="1"/>
</dbReference>
<accession>A0ABV6KWE2</accession>
<feature type="DNA-binding region" description="H-T-H motif" evidence="3">
    <location>
        <begin position="25"/>
        <end position="44"/>
    </location>
</feature>
<dbReference type="InterPro" id="IPR001647">
    <property type="entry name" value="HTH_TetR"/>
</dbReference>
<protein>
    <submittedName>
        <fullName evidence="5">TetR/AcrR family transcriptional regulator</fullName>
    </submittedName>
</protein>
<comment type="caution">
    <text evidence="5">The sequence shown here is derived from an EMBL/GenBank/DDBJ whole genome shotgun (WGS) entry which is preliminary data.</text>
</comment>
<keyword evidence="2 3" id="KW-0238">DNA-binding</keyword>